<feature type="transmembrane region" description="Helical" evidence="11">
    <location>
        <begin position="141"/>
        <end position="163"/>
    </location>
</feature>
<accession>A0A8B7ZME8</accession>
<evidence type="ECO:0000256" key="5">
    <source>
        <dbReference type="ARBA" id="ARBA00023040"/>
    </source>
</evidence>
<evidence type="ECO:0000256" key="7">
    <source>
        <dbReference type="ARBA" id="ARBA00023170"/>
    </source>
</evidence>
<organism evidence="13 14">
    <name type="scientific">Acanthaster planci</name>
    <name type="common">Crown-of-thorns starfish</name>
    <dbReference type="NCBI Taxonomy" id="133434"/>
    <lineage>
        <taxon>Eukaryota</taxon>
        <taxon>Metazoa</taxon>
        <taxon>Echinodermata</taxon>
        <taxon>Eleutherozoa</taxon>
        <taxon>Asterozoa</taxon>
        <taxon>Asteroidea</taxon>
        <taxon>Valvatacea</taxon>
        <taxon>Valvatida</taxon>
        <taxon>Acanthasteridae</taxon>
        <taxon>Acanthaster</taxon>
    </lineage>
</organism>
<dbReference type="PRINTS" id="PR01102">
    <property type="entry name" value="5HT6RECEPTR"/>
</dbReference>
<sequence length="510" mass="55556">MNGTSAPREDGMKGTLSPPLGYFIFQALFLSIIMIVTILGNVAVCYVVYRTRSITTVTGMCITSLALADLFRGILVLPFVVIASIFGGRWTMGDALCSLSGIGYTLFGTASVMTLAAVSIDRYVAILKPLKYTSIITSTRAALFICLIWLVSILMALLPILGWSRYSFNPWNGICIANWMEYKPYACFYLSVSFVLPFSVLTFCYYKIFKVARHQSRRVMSLEVTSVDGRGSTGLGVNLRQRPRKANNRPRLVMRKEKKAAMTLFTVMGVFILCVTPYNVVHLAYAFAGTFNLLVALGVTSMLSFVNSAANPLIYGILNRKFRHVFLEVLKCRYCPRCCCGSSGGLDGFQPDDIPSDLPTASVGHRLKPVPRDSGYITSYTQTTTSTRGCRPDVFAVSVASTSNTLASLGGNMKSIGRIAQGQLPMIEDISSDDEEFASPGIIKNGRMVHPKSGLRARFLDVAEAPQSSADNSSDPLDTTVPGTSTSKDSGQKSPVDDNDFRLILSPSAL</sequence>
<dbReference type="SMR" id="A0A8B7ZME8"/>
<keyword evidence="7 9" id="KW-0675">Receptor</keyword>
<dbReference type="SUPFAM" id="SSF81321">
    <property type="entry name" value="Family A G protein-coupled receptor-like"/>
    <property type="match status" value="1"/>
</dbReference>
<evidence type="ECO:0000256" key="11">
    <source>
        <dbReference type="SAM" id="Phobius"/>
    </source>
</evidence>
<dbReference type="RefSeq" id="XP_022106793.1">
    <property type="nucleotide sequence ID" value="XM_022251101.1"/>
</dbReference>
<gene>
    <name evidence="14" type="primary">LOC110987935</name>
</gene>
<feature type="transmembrane region" description="Helical" evidence="11">
    <location>
        <begin position="293"/>
        <end position="318"/>
    </location>
</feature>
<dbReference type="InterPro" id="IPR000276">
    <property type="entry name" value="GPCR_Rhodpsn"/>
</dbReference>
<protein>
    <submittedName>
        <fullName evidence="14">Histamine H2 receptor-like</fullName>
    </submittedName>
</protein>
<dbReference type="PANTHER" id="PTHR22752:SF14">
    <property type="entry name" value="G-PROTEIN COUPLED RECEPTORS FAMILY 1 PROFILE DOMAIN-CONTAINING PROTEIN"/>
    <property type="match status" value="1"/>
</dbReference>
<keyword evidence="3 9" id="KW-0812">Transmembrane</keyword>
<comment type="subcellular location">
    <subcellularLocation>
        <location evidence="1">Cell membrane</location>
        <topology evidence="1">Multi-pass membrane protein</topology>
    </subcellularLocation>
</comment>
<feature type="region of interest" description="Disordered" evidence="10">
    <location>
        <begin position="464"/>
        <end position="510"/>
    </location>
</feature>
<evidence type="ECO:0000256" key="10">
    <source>
        <dbReference type="SAM" id="MobiDB-lite"/>
    </source>
</evidence>
<evidence type="ECO:0000259" key="12">
    <source>
        <dbReference type="PROSITE" id="PS50262"/>
    </source>
</evidence>
<feature type="compositionally biased region" description="Polar residues" evidence="10">
    <location>
        <begin position="466"/>
        <end position="493"/>
    </location>
</feature>
<evidence type="ECO:0000256" key="9">
    <source>
        <dbReference type="RuleBase" id="RU000688"/>
    </source>
</evidence>
<evidence type="ECO:0000256" key="3">
    <source>
        <dbReference type="ARBA" id="ARBA00022692"/>
    </source>
</evidence>
<dbReference type="PRINTS" id="PR00237">
    <property type="entry name" value="GPCRRHODOPSN"/>
</dbReference>
<feature type="transmembrane region" description="Helical" evidence="11">
    <location>
        <begin position="102"/>
        <end position="120"/>
    </location>
</feature>
<dbReference type="PANTHER" id="PTHR22752">
    <property type="entry name" value="G PROTEIN-COUPLED RECEPTOR"/>
    <property type="match status" value="1"/>
</dbReference>
<keyword evidence="4 11" id="KW-1133">Transmembrane helix</keyword>
<dbReference type="PROSITE" id="PS00237">
    <property type="entry name" value="G_PROTEIN_RECEP_F1_1"/>
    <property type="match status" value="1"/>
</dbReference>
<feature type="transmembrane region" description="Helical" evidence="11">
    <location>
        <begin position="188"/>
        <end position="208"/>
    </location>
</feature>
<dbReference type="AlphaFoldDB" id="A0A8B7ZME8"/>
<dbReference type="CDD" id="cd00637">
    <property type="entry name" value="7tm_classA_rhodopsin-like"/>
    <property type="match status" value="1"/>
</dbReference>
<dbReference type="Pfam" id="PF00001">
    <property type="entry name" value="7tm_1"/>
    <property type="match status" value="1"/>
</dbReference>
<dbReference type="SMART" id="SM01381">
    <property type="entry name" value="7TM_GPCR_Srsx"/>
    <property type="match status" value="1"/>
</dbReference>
<evidence type="ECO:0000313" key="13">
    <source>
        <dbReference type="Proteomes" id="UP000694845"/>
    </source>
</evidence>
<dbReference type="GO" id="GO:0005886">
    <property type="term" value="C:plasma membrane"/>
    <property type="evidence" value="ECO:0007669"/>
    <property type="project" value="UniProtKB-SubCell"/>
</dbReference>
<evidence type="ECO:0000256" key="6">
    <source>
        <dbReference type="ARBA" id="ARBA00023136"/>
    </source>
</evidence>
<name>A0A8B7ZME8_ACAPL</name>
<feature type="domain" description="G-protein coupled receptors family 1 profile" evidence="12">
    <location>
        <begin position="40"/>
        <end position="315"/>
    </location>
</feature>
<dbReference type="KEGG" id="aplc:110987935"/>
<keyword evidence="6 11" id="KW-0472">Membrane</keyword>
<dbReference type="OMA" id="GICIANW"/>
<dbReference type="OrthoDB" id="10071887at2759"/>
<evidence type="ECO:0000256" key="4">
    <source>
        <dbReference type="ARBA" id="ARBA00022989"/>
    </source>
</evidence>
<dbReference type="GeneID" id="110987935"/>
<evidence type="ECO:0000313" key="14">
    <source>
        <dbReference type="RefSeq" id="XP_022106793.1"/>
    </source>
</evidence>
<keyword evidence="13" id="KW-1185">Reference proteome</keyword>
<evidence type="ECO:0000256" key="8">
    <source>
        <dbReference type="ARBA" id="ARBA00023224"/>
    </source>
</evidence>
<dbReference type="Gene3D" id="1.20.1070.10">
    <property type="entry name" value="Rhodopsin 7-helix transmembrane proteins"/>
    <property type="match status" value="1"/>
</dbReference>
<dbReference type="InterPro" id="IPR017452">
    <property type="entry name" value="GPCR_Rhodpsn_7TM"/>
</dbReference>
<comment type="similarity">
    <text evidence="9">Belongs to the G-protein coupled receptor 1 family.</text>
</comment>
<feature type="transmembrane region" description="Helical" evidence="11">
    <location>
        <begin position="20"/>
        <end position="49"/>
    </location>
</feature>
<dbReference type="GO" id="GO:0004930">
    <property type="term" value="F:G protein-coupled receptor activity"/>
    <property type="evidence" value="ECO:0007669"/>
    <property type="project" value="UniProtKB-KW"/>
</dbReference>
<keyword evidence="2" id="KW-1003">Cell membrane</keyword>
<proteinExistence type="inferred from homology"/>
<feature type="transmembrane region" description="Helical" evidence="11">
    <location>
        <begin position="70"/>
        <end position="90"/>
    </location>
</feature>
<keyword evidence="8 9" id="KW-0807">Transducer</keyword>
<reference evidence="14" key="1">
    <citation type="submission" date="2025-08" db="UniProtKB">
        <authorList>
            <consortium name="RefSeq"/>
        </authorList>
    </citation>
    <scope>IDENTIFICATION</scope>
</reference>
<evidence type="ECO:0000256" key="2">
    <source>
        <dbReference type="ARBA" id="ARBA00022475"/>
    </source>
</evidence>
<keyword evidence="5 9" id="KW-0297">G-protein coupled receptor</keyword>
<dbReference type="Proteomes" id="UP000694845">
    <property type="component" value="Unplaced"/>
</dbReference>
<evidence type="ECO:0000256" key="1">
    <source>
        <dbReference type="ARBA" id="ARBA00004651"/>
    </source>
</evidence>
<dbReference type="PROSITE" id="PS50262">
    <property type="entry name" value="G_PROTEIN_RECEP_F1_2"/>
    <property type="match status" value="1"/>
</dbReference>
<feature type="transmembrane region" description="Helical" evidence="11">
    <location>
        <begin position="260"/>
        <end position="281"/>
    </location>
</feature>